<protein>
    <submittedName>
        <fullName evidence="2">Uncharacterized protein</fullName>
    </submittedName>
</protein>
<feature type="region of interest" description="Disordered" evidence="1">
    <location>
        <begin position="1"/>
        <end position="27"/>
    </location>
</feature>
<reference evidence="2" key="1">
    <citation type="submission" date="2022-08" db="UniProtKB">
        <authorList>
            <consortium name="EnsemblMetazoa"/>
        </authorList>
    </citation>
    <scope>IDENTIFICATION</scope>
    <source>
        <strain evidence="2">Israel</strain>
    </source>
</reference>
<evidence type="ECO:0000313" key="2">
    <source>
        <dbReference type="EnsemblMetazoa" id="PPAI009975-PA"/>
    </source>
</evidence>
<keyword evidence="3" id="KW-1185">Reference proteome</keyword>
<dbReference type="AlphaFoldDB" id="A0A1B0DND0"/>
<dbReference type="VEuPathDB" id="VectorBase:PPAPM1_004280"/>
<sequence length="56" mass="6391">MSGADNRAFEMEEARLEEIEKSEKKQDAEEVLTPSAVDPISLKKTTFLDKICIHHM</sequence>
<accession>A0A1B0DND0</accession>
<proteinExistence type="predicted"/>
<dbReference type="VEuPathDB" id="VectorBase:PPAI009975"/>
<evidence type="ECO:0000313" key="3">
    <source>
        <dbReference type="Proteomes" id="UP000092462"/>
    </source>
</evidence>
<dbReference type="EnsemblMetazoa" id="PPAI009975-RA">
    <property type="protein sequence ID" value="PPAI009975-PA"/>
    <property type="gene ID" value="PPAI009975"/>
</dbReference>
<dbReference type="EMBL" id="AJVK01017461">
    <property type="status" value="NOT_ANNOTATED_CDS"/>
    <property type="molecule type" value="Genomic_DNA"/>
</dbReference>
<feature type="compositionally biased region" description="Basic and acidic residues" evidence="1">
    <location>
        <begin position="7"/>
        <end position="27"/>
    </location>
</feature>
<name>A0A1B0DND0_PHLPP</name>
<evidence type="ECO:0000256" key="1">
    <source>
        <dbReference type="SAM" id="MobiDB-lite"/>
    </source>
</evidence>
<dbReference type="Proteomes" id="UP000092462">
    <property type="component" value="Unassembled WGS sequence"/>
</dbReference>
<organism evidence="2 3">
    <name type="scientific">Phlebotomus papatasi</name>
    <name type="common">Sandfly</name>
    <dbReference type="NCBI Taxonomy" id="29031"/>
    <lineage>
        <taxon>Eukaryota</taxon>
        <taxon>Metazoa</taxon>
        <taxon>Ecdysozoa</taxon>
        <taxon>Arthropoda</taxon>
        <taxon>Hexapoda</taxon>
        <taxon>Insecta</taxon>
        <taxon>Pterygota</taxon>
        <taxon>Neoptera</taxon>
        <taxon>Endopterygota</taxon>
        <taxon>Diptera</taxon>
        <taxon>Nematocera</taxon>
        <taxon>Psychodoidea</taxon>
        <taxon>Psychodidae</taxon>
        <taxon>Phlebotomus</taxon>
        <taxon>Phlebotomus</taxon>
    </lineage>
</organism>